<evidence type="ECO:0000313" key="1">
    <source>
        <dbReference type="EMBL" id="KAF6094822.1"/>
    </source>
</evidence>
<protein>
    <submittedName>
        <fullName evidence="1">Uncharacterized protein</fullName>
    </submittedName>
</protein>
<sequence>MAKRRVKSCGGDRQNGIPWSKFVLCTVPPGAPELCPAGQIRTDGAQGLVTTSGKELWNRSQREARDHPVLRSHFMNFKKIFILERVREGEREEEEHQCVVASRRPPTGNLACNPGVCPDWQLNPQPFGL</sequence>
<accession>A0A834DYG0</accession>
<proteinExistence type="predicted"/>
<reference evidence="1 2" key="1">
    <citation type="journal article" date="2020" name="Nature">
        <title>Six reference-quality genomes reveal evolution of bat adaptations.</title>
        <authorList>
            <person name="Jebb D."/>
            <person name="Huang Z."/>
            <person name="Pippel M."/>
            <person name="Hughes G.M."/>
            <person name="Lavrichenko K."/>
            <person name="Devanna P."/>
            <person name="Winkler S."/>
            <person name="Jermiin L.S."/>
            <person name="Skirmuntt E.C."/>
            <person name="Katzourakis A."/>
            <person name="Burkitt-Gray L."/>
            <person name="Ray D.A."/>
            <person name="Sullivan K.A.M."/>
            <person name="Roscito J.G."/>
            <person name="Kirilenko B.M."/>
            <person name="Davalos L.M."/>
            <person name="Corthals A.P."/>
            <person name="Power M.L."/>
            <person name="Jones G."/>
            <person name="Ransome R.D."/>
            <person name="Dechmann D.K.N."/>
            <person name="Locatelli A.G."/>
            <person name="Puechmaille S.J."/>
            <person name="Fedrigo O."/>
            <person name="Jarvis E.D."/>
            <person name="Hiller M."/>
            <person name="Vernes S.C."/>
            <person name="Myers E.W."/>
            <person name="Teeling E.C."/>
        </authorList>
    </citation>
    <scope>NUCLEOTIDE SEQUENCE [LARGE SCALE GENOMIC DNA]</scope>
    <source>
        <strain evidence="1">Bat1K_MPI-CBG_1</strain>
    </source>
</reference>
<evidence type="ECO:0000313" key="2">
    <source>
        <dbReference type="Proteomes" id="UP000664940"/>
    </source>
</evidence>
<dbReference type="Proteomes" id="UP000664940">
    <property type="component" value="Unassembled WGS sequence"/>
</dbReference>
<organism evidence="1 2">
    <name type="scientific">Phyllostomus discolor</name>
    <name type="common">pale spear-nosed bat</name>
    <dbReference type="NCBI Taxonomy" id="89673"/>
    <lineage>
        <taxon>Eukaryota</taxon>
        <taxon>Metazoa</taxon>
        <taxon>Chordata</taxon>
        <taxon>Craniata</taxon>
        <taxon>Vertebrata</taxon>
        <taxon>Euteleostomi</taxon>
        <taxon>Mammalia</taxon>
        <taxon>Eutheria</taxon>
        <taxon>Laurasiatheria</taxon>
        <taxon>Chiroptera</taxon>
        <taxon>Yangochiroptera</taxon>
        <taxon>Phyllostomidae</taxon>
        <taxon>Phyllostominae</taxon>
        <taxon>Phyllostomus</taxon>
    </lineage>
</organism>
<gene>
    <name evidence="1" type="ORF">HJG60_011912</name>
</gene>
<name>A0A834DYG0_9CHIR</name>
<comment type="caution">
    <text evidence="1">The sequence shown here is derived from an EMBL/GenBank/DDBJ whole genome shotgun (WGS) entry which is preliminary data.</text>
</comment>
<dbReference type="EMBL" id="JABVXQ010000008">
    <property type="protein sequence ID" value="KAF6094822.1"/>
    <property type="molecule type" value="Genomic_DNA"/>
</dbReference>
<dbReference type="AlphaFoldDB" id="A0A834DYG0"/>